<name>A0A6J5LZ66_9CAUD</name>
<gene>
    <name evidence="1" type="ORF">UFOVP328_253</name>
</gene>
<dbReference type="EMBL" id="LR796341">
    <property type="protein sequence ID" value="CAB4138060.1"/>
    <property type="molecule type" value="Genomic_DNA"/>
</dbReference>
<organism evidence="1">
    <name type="scientific">uncultured Caudovirales phage</name>
    <dbReference type="NCBI Taxonomy" id="2100421"/>
    <lineage>
        <taxon>Viruses</taxon>
        <taxon>Duplodnaviria</taxon>
        <taxon>Heunggongvirae</taxon>
        <taxon>Uroviricota</taxon>
        <taxon>Caudoviricetes</taxon>
        <taxon>Peduoviridae</taxon>
        <taxon>Maltschvirus</taxon>
        <taxon>Maltschvirus maltsch</taxon>
    </lineage>
</organism>
<evidence type="ECO:0000313" key="1">
    <source>
        <dbReference type="EMBL" id="CAB4138060.1"/>
    </source>
</evidence>
<proteinExistence type="predicted"/>
<protein>
    <submittedName>
        <fullName evidence="1">Uncharacterized protein</fullName>
    </submittedName>
</protein>
<accession>A0A6J5LZ66</accession>
<reference evidence="1" key="1">
    <citation type="submission" date="2020-04" db="EMBL/GenBank/DDBJ databases">
        <authorList>
            <person name="Chiriac C."/>
            <person name="Salcher M."/>
            <person name="Ghai R."/>
            <person name="Kavagutti S V."/>
        </authorList>
    </citation>
    <scope>NUCLEOTIDE SEQUENCE</scope>
</reference>
<sequence>MGRTKKGRKALFVWPLNMHMITNIVFGQIVAEAPPPAPIGNPVGYHPVNASKPVVPILNTPVNLNSN</sequence>